<sequence precursor="true">MRFCIATLAALTLTLPVDFASADEGEHKNAQQRLQGRWEIVGGTNQGRELSEAEVSGTYVTITTNSIVTYDRSNQARYQAVFTVDEDKDPMHITMRTVAENAPTRPKAGDPLESDEVTTAAGIFKFDGQSKWVLCYALPGADRPTKFQSPDGSRTMLFLLEKKQGDPIPVLDAEKR</sequence>
<feature type="signal peptide" evidence="1">
    <location>
        <begin position="1"/>
        <end position="22"/>
    </location>
</feature>
<name>A0A517N4E8_9BACT</name>
<dbReference type="KEGG" id="rlc:K227x_03910"/>
<protein>
    <recommendedName>
        <fullName evidence="4">TIGR03067 domain-containing protein</fullName>
    </recommendedName>
</protein>
<evidence type="ECO:0008006" key="4">
    <source>
        <dbReference type="Google" id="ProtNLM"/>
    </source>
</evidence>
<reference evidence="2 3" key="1">
    <citation type="submission" date="2019-02" db="EMBL/GenBank/DDBJ databases">
        <title>Deep-cultivation of Planctomycetes and their phenomic and genomic characterization uncovers novel biology.</title>
        <authorList>
            <person name="Wiegand S."/>
            <person name="Jogler M."/>
            <person name="Boedeker C."/>
            <person name="Pinto D."/>
            <person name="Vollmers J."/>
            <person name="Rivas-Marin E."/>
            <person name="Kohn T."/>
            <person name="Peeters S.H."/>
            <person name="Heuer A."/>
            <person name="Rast P."/>
            <person name="Oberbeckmann S."/>
            <person name="Bunk B."/>
            <person name="Jeske O."/>
            <person name="Meyerdierks A."/>
            <person name="Storesund J.E."/>
            <person name="Kallscheuer N."/>
            <person name="Luecker S."/>
            <person name="Lage O.M."/>
            <person name="Pohl T."/>
            <person name="Merkel B.J."/>
            <person name="Hornburger P."/>
            <person name="Mueller R.-W."/>
            <person name="Bruemmer F."/>
            <person name="Labrenz M."/>
            <person name="Spormann A.M."/>
            <person name="Op den Camp H."/>
            <person name="Overmann J."/>
            <person name="Amann R."/>
            <person name="Jetten M.S.M."/>
            <person name="Mascher T."/>
            <person name="Medema M.H."/>
            <person name="Devos D.P."/>
            <person name="Kaster A.-K."/>
            <person name="Ovreas L."/>
            <person name="Rohde M."/>
            <person name="Galperin M.Y."/>
            <person name="Jogler C."/>
        </authorList>
    </citation>
    <scope>NUCLEOTIDE SEQUENCE [LARGE SCALE GENOMIC DNA]</scope>
    <source>
        <strain evidence="2 3">K22_7</strain>
    </source>
</reference>
<feature type="chain" id="PRO_5022152415" description="TIGR03067 domain-containing protein" evidence="1">
    <location>
        <begin position="23"/>
        <end position="176"/>
    </location>
</feature>
<keyword evidence="3" id="KW-1185">Reference proteome</keyword>
<dbReference type="InterPro" id="IPR017504">
    <property type="entry name" value="CHP03067_Planctomycetes"/>
</dbReference>
<evidence type="ECO:0000256" key="1">
    <source>
        <dbReference type="SAM" id="SignalP"/>
    </source>
</evidence>
<accession>A0A517N4E8</accession>
<dbReference type="RefSeq" id="WP_218933699.1">
    <property type="nucleotide sequence ID" value="NZ_CP036525.1"/>
</dbReference>
<evidence type="ECO:0000313" key="2">
    <source>
        <dbReference type="EMBL" id="QDT02020.1"/>
    </source>
</evidence>
<dbReference type="Proteomes" id="UP000318538">
    <property type="component" value="Chromosome"/>
</dbReference>
<proteinExistence type="predicted"/>
<dbReference type="EMBL" id="CP036525">
    <property type="protein sequence ID" value="QDT02020.1"/>
    <property type="molecule type" value="Genomic_DNA"/>
</dbReference>
<organism evidence="2 3">
    <name type="scientific">Rubripirellula lacrimiformis</name>
    <dbReference type="NCBI Taxonomy" id="1930273"/>
    <lineage>
        <taxon>Bacteria</taxon>
        <taxon>Pseudomonadati</taxon>
        <taxon>Planctomycetota</taxon>
        <taxon>Planctomycetia</taxon>
        <taxon>Pirellulales</taxon>
        <taxon>Pirellulaceae</taxon>
        <taxon>Rubripirellula</taxon>
    </lineage>
</organism>
<keyword evidence="1" id="KW-0732">Signal</keyword>
<dbReference type="AlphaFoldDB" id="A0A517N4E8"/>
<gene>
    <name evidence="2" type="ORF">K227x_03910</name>
</gene>
<dbReference type="NCBIfam" id="TIGR03067">
    <property type="entry name" value="Planc_TIGR03067"/>
    <property type="match status" value="1"/>
</dbReference>
<evidence type="ECO:0000313" key="3">
    <source>
        <dbReference type="Proteomes" id="UP000318538"/>
    </source>
</evidence>